<dbReference type="PANTHER" id="PTHR34975:SF2">
    <property type="entry name" value="SPORE GERMINATION PROTEIN A2"/>
    <property type="match status" value="1"/>
</dbReference>
<feature type="transmembrane region" description="Helical" evidence="8">
    <location>
        <begin position="12"/>
        <end position="31"/>
    </location>
</feature>
<evidence type="ECO:0000256" key="1">
    <source>
        <dbReference type="ARBA" id="ARBA00004141"/>
    </source>
</evidence>
<feature type="transmembrane region" description="Helical" evidence="8">
    <location>
        <begin position="114"/>
        <end position="133"/>
    </location>
</feature>
<gene>
    <name evidence="9" type="primary">yndE_1</name>
    <name evidence="9" type="ORF">CLTEP_07680</name>
</gene>
<dbReference type="GO" id="GO:0016020">
    <property type="term" value="C:membrane"/>
    <property type="evidence" value="ECO:0007669"/>
    <property type="project" value="UniProtKB-SubCell"/>
</dbReference>
<dbReference type="OrthoDB" id="1931502at2"/>
<dbReference type="NCBIfam" id="TIGR00912">
    <property type="entry name" value="2A0309"/>
    <property type="match status" value="1"/>
</dbReference>
<sequence length="358" mass="41015">MDNKLTNRQYIALILNSFIGIGIITLAGDLCKDAKQNAWISAIIGGILPLFVLLSSAYISKKLNYCEFKYIAENTYGKYLSKIIPFIFIIDSMLYIPIIVVNYTQILKTSISKFMPEFLVVLIFVSIMTYTSWHNIKVLGRLSEISIYFILSIVIVLLFFANKGDVKNLQPFATCYKDIIKAVPKSLLAYQGGEVCFFLSSYISNRKSLKKNAILITSVVTFFYAYIVFITIYFLGWELTSKTNNVLLFIFETQRLHIISDLKAVFLIFWSNSIFLTTSIFDYPMVYSLSYVFKLDYKKACLLPVPVLFLLSYISLKNDNFFKKVVKPTATIVSYILVIWVAITVIIVFFKTRGEKNA</sequence>
<accession>A0A151B639</accession>
<keyword evidence="10" id="KW-1185">Reference proteome</keyword>
<comment type="caution">
    <text evidence="9">The sequence shown here is derived from an EMBL/GenBank/DDBJ whole genome shotgun (WGS) entry which is preliminary data.</text>
</comment>
<dbReference type="PATRIC" id="fig|1121338.3.peg.783"/>
<dbReference type="EMBL" id="LTBA01000004">
    <property type="protein sequence ID" value="KYH35364.1"/>
    <property type="molecule type" value="Genomic_DNA"/>
</dbReference>
<dbReference type="Gene3D" id="1.20.1740.10">
    <property type="entry name" value="Amino acid/polyamine transporter I"/>
    <property type="match status" value="1"/>
</dbReference>
<dbReference type="GO" id="GO:0009847">
    <property type="term" value="P:spore germination"/>
    <property type="evidence" value="ECO:0007669"/>
    <property type="project" value="InterPro"/>
</dbReference>
<evidence type="ECO:0000256" key="7">
    <source>
        <dbReference type="ARBA" id="ARBA00023136"/>
    </source>
</evidence>
<feature type="transmembrane region" description="Helical" evidence="8">
    <location>
        <begin position="213"/>
        <end position="236"/>
    </location>
</feature>
<keyword evidence="5 8" id="KW-0812">Transmembrane</keyword>
<evidence type="ECO:0000256" key="4">
    <source>
        <dbReference type="ARBA" id="ARBA00022544"/>
    </source>
</evidence>
<keyword evidence="7 8" id="KW-0472">Membrane</keyword>
<evidence type="ECO:0000256" key="3">
    <source>
        <dbReference type="ARBA" id="ARBA00022448"/>
    </source>
</evidence>
<evidence type="ECO:0000313" key="10">
    <source>
        <dbReference type="Proteomes" id="UP000075531"/>
    </source>
</evidence>
<keyword evidence="3" id="KW-0813">Transport</keyword>
<dbReference type="STRING" id="1121338.CLTEP_07680"/>
<evidence type="ECO:0000256" key="5">
    <source>
        <dbReference type="ARBA" id="ARBA00022692"/>
    </source>
</evidence>
<organism evidence="9 10">
    <name type="scientific">Clostridium tepidiprofundi DSM 19306</name>
    <dbReference type="NCBI Taxonomy" id="1121338"/>
    <lineage>
        <taxon>Bacteria</taxon>
        <taxon>Bacillati</taxon>
        <taxon>Bacillota</taxon>
        <taxon>Clostridia</taxon>
        <taxon>Eubacteriales</taxon>
        <taxon>Clostridiaceae</taxon>
        <taxon>Clostridium</taxon>
    </lineage>
</organism>
<dbReference type="AlphaFoldDB" id="A0A151B639"/>
<comment type="subcellular location">
    <subcellularLocation>
        <location evidence="1">Membrane</location>
        <topology evidence="1">Multi-pass membrane protein</topology>
    </subcellularLocation>
</comment>
<dbReference type="PANTHER" id="PTHR34975">
    <property type="entry name" value="SPORE GERMINATION PROTEIN A2"/>
    <property type="match status" value="1"/>
</dbReference>
<feature type="transmembrane region" description="Helical" evidence="8">
    <location>
        <begin position="79"/>
        <end position="102"/>
    </location>
</feature>
<feature type="transmembrane region" description="Helical" evidence="8">
    <location>
        <begin position="38"/>
        <end position="59"/>
    </location>
</feature>
<evidence type="ECO:0000256" key="6">
    <source>
        <dbReference type="ARBA" id="ARBA00022989"/>
    </source>
</evidence>
<proteinExistence type="inferred from homology"/>
<feature type="transmembrane region" description="Helical" evidence="8">
    <location>
        <begin position="328"/>
        <end position="350"/>
    </location>
</feature>
<feature type="transmembrane region" description="Helical" evidence="8">
    <location>
        <begin position="297"/>
        <end position="316"/>
    </location>
</feature>
<keyword evidence="4" id="KW-0309">Germination</keyword>
<evidence type="ECO:0000256" key="8">
    <source>
        <dbReference type="SAM" id="Phobius"/>
    </source>
</evidence>
<feature type="transmembrane region" description="Helical" evidence="8">
    <location>
        <begin position="145"/>
        <end position="161"/>
    </location>
</feature>
<dbReference type="Proteomes" id="UP000075531">
    <property type="component" value="Unassembled WGS sequence"/>
</dbReference>
<protein>
    <submittedName>
        <fullName evidence="9">Spore germination protein YndE</fullName>
    </submittedName>
</protein>
<evidence type="ECO:0000256" key="2">
    <source>
        <dbReference type="ARBA" id="ARBA00007998"/>
    </source>
</evidence>
<reference evidence="9 10" key="1">
    <citation type="submission" date="2016-02" db="EMBL/GenBank/DDBJ databases">
        <title>Genome sequence of Clostridium tepidiprofundi DSM 19306.</title>
        <authorList>
            <person name="Poehlein A."/>
            <person name="Daniel R."/>
        </authorList>
    </citation>
    <scope>NUCLEOTIDE SEQUENCE [LARGE SCALE GENOMIC DNA]</scope>
    <source>
        <strain evidence="9 10">DSM 19306</strain>
    </source>
</reference>
<name>A0A151B639_9CLOT</name>
<feature type="transmembrane region" description="Helical" evidence="8">
    <location>
        <begin position="256"/>
        <end position="276"/>
    </location>
</feature>
<comment type="similarity">
    <text evidence="2">Belongs to the amino acid-polyamine-organocation (APC) superfamily. Spore germination protein (SGP) (TC 2.A.3.9) family.</text>
</comment>
<dbReference type="Pfam" id="PF03845">
    <property type="entry name" value="Spore_permease"/>
    <property type="match status" value="1"/>
</dbReference>
<dbReference type="RefSeq" id="WP_066822858.1">
    <property type="nucleotide sequence ID" value="NZ_LTBA01000004.1"/>
</dbReference>
<dbReference type="InterPro" id="IPR004761">
    <property type="entry name" value="Spore_GerAB"/>
</dbReference>
<evidence type="ECO:0000313" key="9">
    <source>
        <dbReference type="EMBL" id="KYH35364.1"/>
    </source>
</evidence>
<keyword evidence="6 8" id="KW-1133">Transmembrane helix</keyword>